<accession>A0A0R3C641</accession>
<gene>
    <name evidence="1" type="ORF">AOQ72_26515</name>
</gene>
<proteinExistence type="predicted"/>
<organism evidence="1 2">
    <name type="scientific">Bradyrhizobium yuanmingense</name>
    <dbReference type="NCBI Taxonomy" id="108015"/>
    <lineage>
        <taxon>Bacteria</taxon>
        <taxon>Pseudomonadati</taxon>
        <taxon>Pseudomonadota</taxon>
        <taxon>Alphaproteobacteria</taxon>
        <taxon>Hyphomicrobiales</taxon>
        <taxon>Nitrobacteraceae</taxon>
        <taxon>Bradyrhizobium</taxon>
    </lineage>
</organism>
<dbReference type="EMBL" id="LJYF01000030">
    <property type="protein sequence ID" value="KRP93189.1"/>
    <property type="molecule type" value="Genomic_DNA"/>
</dbReference>
<evidence type="ECO:0000313" key="1">
    <source>
        <dbReference type="EMBL" id="KRP93189.1"/>
    </source>
</evidence>
<dbReference type="AlphaFoldDB" id="A0A0R3C641"/>
<comment type="caution">
    <text evidence="1">The sequence shown here is derived from an EMBL/GenBank/DDBJ whole genome shotgun (WGS) entry which is preliminary data.</text>
</comment>
<name>A0A0R3C641_9BRAD</name>
<protein>
    <submittedName>
        <fullName evidence="1">Uncharacterized protein</fullName>
    </submittedName>
</protein>
<dbReference type="Proteomes" id="UP000051380">
    <property type="component" value="Unassembled WGS sequence"/>
</dbReference>
<reference evidence="1 2" key="1">
    <citation type="submission" date="2015-09" db="EMBL/GenBank/DDBJ databases">
        <title>Draft Genome Sequence of the Strain BR 3267 (Bradyrhizobium yuanmingense) recommended as inoculant for cowpea in Brazil.</title>
        <authorList>
            <person name="Simoes-Araujo J.L."/>
            <person name="Zilli J.E."/>
        </authorList>
    </citation>
    <scope>NUCLEOTIDE SEQUENCE [LARGE SCALE GENOMIC DNA]</scope>
    <source>
        <strain evidence="1 2">BR3267</strain>
    </source>
</reference>
<evidence type="ECO:0000313" key="2">
    <source>
        <dbReference type="Proteomes" id="UP000051380"/>
    </source>
</evidence>
<sequence>MEGAVHSEDLWRNEITRLVCKHADRLAGLRLLAASGRDSPIAIPIVECGRRQIRDWRTARYKHVARVRLIHTGETPDIFGRD</sequence>